<dbReference type="PANTHER" id="PTHR48312:SF1">
    <property type="entry name" value="SULFOTRANSFERASE"/>
    <property type="match status" value="1"/>
</dbReference>
<proteinExistence type="predicted"/>
<dbReference type="InterPro" id="IPR027417">
    <property type="entry name" value="P-loop_NTPase"/>
</dbReference>
<dbReference type="Proteomes" id="UP000469558">
    <property type="component" value="Unassembled WGS sequence"/>
</dbReference>
<accession>A0A8T9C8Y0</accession>
<name>A0A8T9C8Y0_9HELO</name>
<dbReference type="AlphaFoldDB" id="A0A8T9C8Y0"/>
<dbReference type="OrthoDB" id="2405944at2759"/>
<organism evidence="1 2">
    <name type="scientific">Lachnellula suecica</name>
    <dbReference type="NCBI Taxonomy" id="602035"/>
    <lineage>
        <taxon>Eukaryota</taxon>
        <taxon>Fungi</taxon>
        <taxon>Dikarya</taxon>
        <taxon>Ascomycota</taxon>
        <taxon>Pezizomycotina</taxon>
        <taxon>Leotiomycetes</taxon>
        <taxon>Helotiales</taxon>
        <taxon>Lachnaceae</taxon>
        <taxon>Lachnellula</taxon>
    </lineage>
</organism>
<dbReference type="Pfam" id="PF19798">
    <property type="entry name" value="Sulfotransfer_5"/>
    <property type="match status" value="1"/>
</dbReference>
<dbReference type="EMBL" id="QGMK01000365">
    <property type="protein sequence ID" value="TVY82138.1"/>
    <property type="molecule type" value="Genomic_DNA"/>
</dbReference>
<gene>
    <name evidence="1" type="ORF">LSUE1_G002470</name>
</gene>
<protein>
    <recommendedName>
        <fullName evidence="3">P-loop containing nucleoside triphosphate hydrolase protein</fullName>
    </recommendedName>
</protein>
<evidence type="ECO:0008006" key="3">
    <source>
        <dbReference type="Google" id="ProtNLM"/>
    </source>
</evidence>
<evidence type="ECO:0000313" key="1">
    <source>
        <dbReference type="EMBL" id="TVY82138.1"/>
    </source>
</evidence>
<dbReference type="SUPFAM" id="SSF52540">
    <property type="entry name" value="P-loop containing nucleoside triphosphate hydrolases"/>
    <property type="match status" value="1"/>
</dbReference>
<keyword evidence="2" id="KW-1185">Reference proteome</keyword>
<evidence type="ECO:0000313" key="2">
    <source>
        <dbReference type="Proteomes" id="UP000469558"/>
    </source>
</evidence>
<sequence>MSTKPIFVATHPRACSTAFERANILACVHEPFGDAFYFGPERLSSRYEDDEKAREDSGFSNSTYKTIFERIEREGKEGKRLFIKDITHYLVPPEGKPATIAPSLGGKTAKKGVGTNGETNGHTNGATNGITNGVTNGHHKAPYPYDTEAEPGNPTVVPAEILKQFHFTFLIRHPRHSIPSYYRCTIPPLDKVTGFYNFMPSEAGYDELRRVFDFLRKENQVGPSVAGQHGDLKDGEVSITVIDADDLLDDPETIISAYCKEVGIEYDPKMLIWDTEEAHQKARDAFEKWRGFHDDAINSTSLNPRSAAHKKKAKTVEVEDKEWAEKYGEEGAKIIRESVNANIPDYEYLKSFAIKI</sequence>
<dbReference type="Gene3D" id="3.40.50.300">
    <property type="entry name" value="P-loop containing nucleotide triphosphate hydrolases"/>
    <property type="match status" value="1"/>
</dbReference>
<dbReference type="PANTHER" id="PTHR48312">
    <property type="match status" value="1"/>
</dbReference>
<reference evidence="1 2" key="1">
    <citation type="submission" date="2018-05" db="EMBL/GenBank/DDBJ databases">
        <title>Genome sequencing and assembly of the regulated plant pathogen Lachnellula willkommii and related sister species for the development of diagnostic species identification markers.</title>
        <authorList>
            <person name="Giroux E."/>
            <person name="Bilodeau G."/>
        </authorList>
    </citation>
    <scope>NUCLEOTIDE SEQUENCE [LARGE SCALE GENOMIC DNA]</scope>
    <source>
        <strain evidence="1 2">CBS 268.59</strain>
    </source>
</reference>
<comment type="caution">
    <text evidence="1">The sequence shown here is derived from an EMBL/GenBank/DDBJ whole genome shotgun (WGS) entry which is preliminary data.</text>
</comment>